<keyword evidence="8" id="KW-0687">Ribonucleoprotein</keyword>
<keyword evidence="5" id="KW-0963">Cytoplasm</keyword>
<keyword evidence="12" id="KW-1185">Reference proteome</keyword>
<accession>A0A433Q6J4</accession>
<evidence type="ECO:0000256" key="3">
    <source>
        <dbReference type="ARBA" id="ARBA00007676"/>
    </source>
</evidence>
<evidence type="ECO:0000256" key="6">
    <source>
        <dbReference type="ARBA" id="ARBA00022824"/>
    </source>
</evidence>
<dbReference type="GO" id="GO:0005783">
    <property type="term" value="C:endoplasmic reticulum"/>
    <property type="evidence" value="ECO:0007669"/>
    <property type="project" value="UniProtKB-SubCell"/>
</dbReference>
<comment type="subcellular location">
    <subcellularLocation>
        <location evidence="2">Cytoplasm</location>
    </subcellularLocation>
    <subcellularLocation>
        <location evidence="1">Endoplasmic reticulum</location>
    </subcellularLocation>
</comment>
<feature type="compositionally biased region" description="Gly residues" evidence="9">
    <location>
        <begin position="347"/>
        <end position="356"/>
    </location>
</feature>
<proteinExistence type="inferred from homology"/>
<comment type="similarity">
    <text evidence="3">Belongs to the SRP72 family.</text>
</comment>
<feature type="compositionally biased region" description="Basic residues" evidence="9">
    <location>
        <begin position="391"/>
        <end position="406"/>
    </location>
</feature>
<dbReference type="GO" id="GO:0043022">
    <property type="term" value="F:ribosome binding"/>
    <property type="evidence" value="ECO:0007669"/>
    <property type="project" value="TreeGrafter"/>
</dbReference>
<feature type="non-terminal residue" evidence="11">
    <location>
        <position position="1"/>
    </location>
</feature>
<keyword evidence="6" id="KW-0256">Endoplasmic reticulum</keyword>
<evidence type="ECO:0000313" key="11">
    <source>
        <dbReference type="EMBL" id="RUS25404.1"/>
    </source>
</evidence>
<evidence type="ECO:0000256" key="9">
    <source>
        <dbReference type="SAM" id="MobiDB-lite"/>
    </source>
</evidence>
<dbReference type="SUPFAM" id="SSF48452">
    <property type="entry name" value="TPR-like"/>
    <property type="match status" value="1"/>
</dbReference>
<dbReference type="InterPro" id="IPR011990">
    <property type="entry name" value="TPR-like_helical_dom_sf"/>
</dbReference>
<evidence type="ECO:0000256" key="7">
    <source>
        <dbReference type="ARBA" id="ARBA00023135"/>
    </source>
</evidence>
<evidence type="ECO:0000256" key="5">
    <source>
        <dbReference type="ARBA" id="ARBA00022490"/>
    </source>
</evidence>
<evidence type="ECO:0000256" key="8">
    <source>
        <dbReference type="ARBA" id="ARBA00023274"/>
    </source>
</evidence>
<dbReference type="EMBL" id="RBNJ01013075">
    <property type="protein sequence ID" value="RUS25404.1"/>
    <property type="molecule type" value="Genomic_DNA"/>
</dbReference>
<feature type="region of interest" description="Disordered" evidence="9">
    <location>
        <begin position="281"/>
        <end position="406"/>
    </location>
</feature>
<dbReference type="AlphaFoldDB" id="A0A433Q6J4"/>
<dbReference type="InterPro" id="IPR026270">
    <property type="entry name" value="SRP72"/>
</dbReference>
<dbReference type="Pfam" id="PF08492">
    <property type="entry name" value="SRP72"/>
    <property type="match status" value="1"/>
</dbReference>
<feature type="compositionally biased region" description="Basic residues" evidence="9">
    <location>
        <begin position="281"/>
        <end position="298"/>
    </location>
</feature>
<organism evidence="11 12">
    <name type="scientific">Jimgerdemannia flammicorona</name>
    <dbReference type="NCBI Taxonomy" id="994334"/>
    <lineage>
        <taxon>Eukaryota</taxon>
        <taxon>Fungi</taxon>
        <taxon>Fungi incertae sedis</taxon>
        <taxon>Mucoromycota</taxon>
        <taxon>Mucoromycotina</taxon>
        <taxon>Endogonomycetes</taxon>
        <taxon>Endogonales</taxon>
        <taxon>Endogonaceae</taxon>
        <taxon>Jimgerdemannia</taxon>
    </lineage>
</organism>
<dbReference type="Proteomes" id="UP000274822">
    <property type="component" value="Unassembled WGS sequence"/>
</dbReference>
<feature type="domain" description="Signal recognition particle SRP72 subunit RNA-binding" evidence="10">
    <location>
        <begin position="287"/>
        <end position="320"/>
    </location>
</feature>
<dbReference type="Gene3D" id="1.25.40.10">
    <property type="entry name" value="Tetratricopeptide repeat domain"/>
    <property type="match status" value="1"/>
</dbReference>
<evidence type="ECO:0000256" key="1">
    <source>
        <dbReference type="ARBA" id="ARBA00004240"/>
    </source>
</evidence>
<evidence type="ECO:0000259" key="10">
    <source>
        <dbReference type="Pfam" id="PF08492"/>
    </source>
</evidence>
<evidence type="ECO:0000256" key="4">
    <source>
        <dbReference type="ARBA" id="ARBA00018350"/>
    </source>
</evidence>
<sequence>VVHKDQELFDSAKKLKVAAGKGLASKLVSHQKRIIAMNEALLSLYMHKQGFGAGLERSVVEGLWRSLREQTQKLLTEYPNNDTLYLILAATTFHQSKGARSLEELETHARERPTSLPIRFAVIQLQLLQSNHVAALATLDAYLAGVQNDMLRYRPALVALQVWLYEQTGQPARAMEALETASAFWKSHGTGAASGPSPSSILKQTAAFKLKNRRYKEAATDYEQLVRADPTDAQAVAGLITALSEVDPAQAEKYGSSLPEINAVQIDADVLEKIVPGRKRGVSAPLKKSKTRKKRRPLFPKNYDPAATPDPHRWLSKRDRLALKGKGREGGRAGKKAVGKGPQGAAVAGGGIGGTGSANIGGVRKQQSVVVVEEKEEVVEEKKEEPEKKKAGSNKAKKKKGKGTKF</sequence>
<dbReference type="PANTHER" id="PTHR14094">
    <property type="entry name" value="SIGNAL RECOGNITION PARTICLE 72"/>
    <property type="match status" value="1"/>
</dbReference>
<dbReference type="PANTHER" id="PTHR14094:SF9">
    <property type="entry name" value="SIGNAL RECOGNITION PARTICLE SUBUNIT SRP72"/>
    <property type="match status" value="1"/>
</dbReference>
<dbReference type="GO" id="GO:0005786">
    <property type="term" value="C:signal recognition particle, endoplasmic reticulum targeting"/>
    <property type="evidence" value="ECO:0007669"/>
    <property type="project" value="UniProtKB-KW"/>
</dbReference>
<name>A0A433Q6J4_9FUNG</name>
<feature type="compositionally biased region" description="Basic and acidic residues" evidence="9">
    <location>
        <begin position="380"/>
        <end position="390"/>
    </location>
</feature>
<feature type="compositionally biased region" description="Basic and acidic residues" evidence="9">
    <location>
        <begin position="310"/>
        <end position="332"/>
    </location>
</feature>
<evidence type="ECO:0000313" key="12">
    <source>
        <dbReference type="Proteomes" id="UP000274822"/>
    </source>
</evidence>
<reference evidence="11 12" key="1">
    <citation type="journal article" date="2018" name="New Phytol.">
        <title>Phylogenomics of Endogonaceae and evolution of mycorrhizas within Mucoromycota.</title>
        <authorList>
            <person name="Chang Y."/>
            <person name="Desiro A."/>
            <person name="Na H."/>
            <person name="Sandor L."/>
            <person name="Lipzen A."/>
            <person name="Clum A."/>
            <person name="Barry K."/>
            <person name="Grigoriev I.V."/>
            <person name="Martin F.M."/>
            <person name="Stajich J.E."/>
            <person name="Smith M.E."/>
            <person name="Bonito G."/>
            <person name="Spatafora J.W."/>
        </authorList>
    </citation>
    <scope>NUCLEOTIDE SEQUENCE [LARGE SCALE GENOMIC DNA]</scope>
    <source>
        <strain evidence="11 12">AD002</strain>
    </source>
</reference>
<dbReference type="InterPro" id="IPR013699">
    <property type="entry name" value="Signal_recog_part_SRP72_RNA-bd"/>
</dbReference>
<comment type="caution">
    <text evidence="11">The sequence shown here is derived from an EMBL/GenBank/DDBJ whole genome shotgun (WGS) entry which is preliminary data.</text>
</comment>
<dbReference type="GO" id="GO:0008312">
    <property type="term" value="F:7S RNA binding"/>
    <property type="evidence" value="ECO:0007669"/>
    <property type="project" value="InterPro"/>
</dbReference>
<gene>
    <name evidence="11" type="ORF">BC938DRAFT_472225</name>
</gene>
<evidence type="ECO:0000256" key="2">
    <source>
        <dbReference type="ARBA" id="ARBA00004496"/>
    </source>
</evidence>
<keyword evidence="7" id="KW-0733">Signal recognition particle</keyword>
<dbReference type="GO" id="GO:0006614">
    <property type="term" value="P:SRP-dependent cotranslational protein targeting to membrane"/>
    <property type="evidence" value="ECO:0007669"/>
    <property type="project" value="InterPro"/>
</dbReference>
<protein>
    <recommendedName>
        <fullName evidence="4">Signal recognition particle subunit SRP72</fullName>
    </recommendedName>
</protein>